<dbReference type="Pfam" id="PF01476">
    <property type="entry name" value="LysM"/>
    <property type="match status" value="2"/>
</dbReference>
<dbReference type="PROSITE" id="PS51782">
    <property type="entry name" value="LYSM"/>
    <property type="match status" value="2"/>
</dbReference>
<evidence type="ECO:0000256" key="2">
    <source>
        <dbReference type="SAM" id="SignalP"/>
    </source>
</evidence>
<gene>
    <name evidence="4" type="ORF">NP233_g2592</name>
</gene>
<sequence length="123" mass="12591">MTAVLAVILLSLLTPRIALAADCKTATVGQPYSTCWDIATAALISVDQLVQYNPDLDCGALQLGAKLCVSAGNLPSSGPSPNPDGSCKTYTVADGDFCAAIGSKLGITVAQIEQFNANASCLR</sequence>
<keyword evidence="2" id="KW-0732">Signal</keyword>
<keyword evidence="5" id="KW-1185">Reference proteome</keyword>
<dbReference type="SMART" id="SM00257">
    <property type="entry name" value="LysM"/>
    <property type="match status" value="2"/>
</dbReference>
<dbReference type="SUPFAM" id="SSF54106">
    <property type="entry name" value="LysM domain"/>
    <property type="match status" value="2"/>
</dbReference>
<feature type="domain" description="LysM" evidence="3">
    <location>
        <begin position="88"/>
        <end position="123"/>
    </location>
</feature>
<dbReference type="AlphaFoldDB" id="A0AAD5YYM1"/>
<dbReference type="InterPro" id="IPR053214">
    <property type="entry name" value="LysM12-like"/>
</dbReference>
<keyword evidence="1" id="KW-0147">Chitin-binding</keyword>
<reference evidence="4" key="1">
    <citation type="submission" date="2022-07" db="EMBL/GenBank/DDBJ databases">
        <title>Genome Sequence of Leucocoprinus birnbaumii.</title>
        <authorList>
            <person name="Buettner E."/>
        </authorList>
    </citation>
    <scope>NUCLEOTIDE SEQUENCE</scope>
    <source>
        <strain evidence="4">VT141</strain>
    </source>
</reference>
<evidence type="ECO:0000313" key="5">
    <source>
        <dbReference type="Proteomes" id="UP001213000"/>
    </source>
</evidence>
<dbReference type="InterPro" id="IPR018392">
    <property type="entry name" value="LysM"/>
</dbReference>
<protein>
    <recommendedName>
        <fullName evidence="3">LysM domain-containing protein</fullName>
    </recommendedName>
</protein>
<dbReference type="Proteomes" id="UP001213000">
    <property type="component" value="Unassembled WGS sequence"/>
</dbReference>
<dbReference type="InterPro" id="IPR036779">
    <property type="entry name" value="LysM_dom_sf"/>
</dbReference>
<dbReference type="Gene3D" id="3.10.350.10">
    <property type="entry name" value="LysM domain"/>
    <property type="match status" value="2"/>
</dbReference>
<dbReference type="EMBL" id="JANIEX010000112">
    <property type="protein sequence ID" value="KAJ3573175.1"/>
    <property type="molecule type" value="Genomic_DNA"/>
</dbReference>
<dbReference type="PANTHER" id="PTHR47700">
    <property type="entry name" value="V CHITINASE, PUTATIVE (AFU_ORTHOLOGUE AFUA_6G13720)-RELATED"/>
    <property type="match status" value="1"/>
</dbReference>
<proteinExistence type="predicted"/>
<feature type="signal peptide" evidence="2">
    <location>
        <begin position="1"/>
        <end position="20"/>
    </location>
</feature>
<dbReference type="PANTHER" id="PTHR47700:SF2">
    <property type="entry name" value="CHITINASE"/>
    <property type="match status" value="1"/>
</dbReference>
<feature type="chain" id="PRO_5042158297" description="LysM domain-containing protein" evidence="2">
    <location>
        <begin position="21"/>
        <end position="123"/>
    </location>
</feature>
<organism evidence="4 5">
    <name type="scientific">Leucocoprinus birnbaumii</name>
    <dbReference type="NCBI Taxonomy" id="56174"/>
    <lineage>
        <taxon>Eukaryota</taxon>
        <taxon>Fungi</taxon>
        <taxon>Dikarya</taxon>
        <taxon>Basidiomycota</taxon>
        <taxon>Agaricomycotina</taxon>
        <taxon>Agaricomycetes</taxon>
        <taxon>Agaricomycetidae</taxon>
        <taxon>Agaricales</taxon>
        <taxon>Agaricineae</taxon>
        <taxon>Agaricaceae</taxon>
        <taxon>Leucocoprinus</taxon>
    </lineage>
</organism>
<evidence type="ECO:0000259" key="3">
    <source>
        <dbReference type="PROSITE" id="PS51782"/>
    </source>
</evidence>
<name>A0AAD5YYM1_9AGAR</name>
<feature type="domain" description="LysM" evidence="3">
    <location>
        <begin position="24"/>
        <end position="69"/>
    </location>
</feature>
<evidence type="ECO:0000256" key="1">
    <source>
        <dbReference type="ARBA" id="ARBA00022669"/>
    </source>
</evidence>
<comment type="caution">
    <text evidence="4">The sequence shown here is derived from an EMBL/GenBank/DDBJ whole genome shotgun (WGS) entry which is preliminary data.</text>
</comment>
<accession>A0AAD5YYM1</accession>
<evidence type="ECO:0000313" key="4">
    <source>
        <dbReference type="EMBL" id="KAJ3573175.1"/>
    </source>
</evidence>
<dbReference type="CDD" id="cd00118">
    <property type="entry name" value="LysM"/>
    <property type="match status" value="1"/>
</dbReference>